<dbReference type="Gene3D" id="1.20.1390.10">
    <property type="entry name" value="PWI domain"/>
    <property type="match status" value="1"/>
</dbReference>
<dbReference type="SMART" id="SM00311">
    <property type="entry name" value="PWI"/>
    <property type="match status" value="1"/>
</dbReference>
<dbReference type="PANTHER" id="PTHR23148:SF0">
    <property type="entry name" value="SERINE_ARGININE REPETITIVE MATRIX PROTEIN 1"/>
    <property type="match status" value="1"/>
</dbReference>
<feature type="region of interest" description="Disordered" evidence="4">
    <location>
        <begin position="124"/>
        <end position="195"/>
    </location>
</feature>
<dbReference type="Proteomes" id="UP000014760">
    <property type="component" value="Unassembled WGS sequence"/>
</dbReference>
<feature type="compositionally biased region" description="Basic residues" evidence="4">
    <location>
        <begin position="131"/>
        <end position="195"/>
    </location>
</feature>
<dbReference type="GO" id="GO:0003723">
    <property type="term" value="F:RNA binding"/>
    <property type="evidence" value="ECO:0007669"/>
    <property type="project" value="TreeGrafter"/>
</dbReference>
<dbReference type="GO" id="GO:0005681">
    <property type="term" value="C:spliceosomal complex"/>
    <property type="evidence" value="ECO:0007669"/>
    <property type="project" value="TreeGrafter"/>
</dbReference>
<dbReference type="SUPFAM" id="SSF101233">
    <property type="entry name" value="PWI domain"/>
    <property type="match status" value="1"/>
</dbReference>
<evidence type="ECO:0000256" key="4">
    <source>
        <dbReference type="SAM" id="MobiDB-lite"/>
    </source>
</evidence>
<dbReference type="OMA" id="WISNRIT"/>
<dbReference type="FunFam" id="1.20.1390.10:FF:000002">
    <property type="entry name" value="Serine/arginine repetitive matrix 1 isoform 2"/>
    <property type="match status" value="1"/>
</dbReference>
<feature type="non-terminal residue" evidence="6">
    <location>
        <position position="195"/>
    </location>
</feature>
<sequence>MKSMKFAEILEKKVDMTKVNLDTMKPWITKRVTELLKFEDDVVIEFIFNQLEEKHPDPKEMQINLTGFLNLRNTRTFMEELWVLLLSAMENVGGIPARFLEQKKEEIKQRQAEQERIQANLKMREAEIKEKRKKIPRRGSSRSRMRSRSPRRRRSPSPRRRRRTPPRRHSPPRRRSPSPRRRSPRRRSSPSPRNR</sequence>
<dbReference type="STRING" id="283909.R7VC08"/>
<organism evidence="6">
    <name type="scientific">Capitella teleta</name>
    <name type="common">Polychaete worm</name>
    <dbReference type="NCBI Taxonomy" id="283909"/>
    <lineage>
        <taxon>Eukaryota</taxon>
        <taxon>Metazoa</taxon>
        <taxon>Spiralia</taxon>
        <taxon>Lophotrochozoa</taxon>
        <taxon>Annelida</taxon>
        <taxon>Polychaeta</taxon>
        <taxon>Sedentaria</taxon>
        <taxon>Scolecida</taxon>
        <taxon>Capitellidae</taxon>
        <taxon>Capitella</taxon>
    </lineage>
</organism>
<dbReference type="PANTHER" id="PTHR23148">
    <property type="entry name" value="SERINE/ARGININE REGULATED NUCLEAR MATRIX PROTEIN"/>
    <property type="match status" value="1"/>
</dbReference>
<evidence type="ECO:0000256" key="3">
    <source>
        <dbReference type="ARBA" id="ARBA00067280"/>
    </source>
</evidence>
<evidence type="ECO:0000256" key="1">
    <source>
        <dbReference type="ARBA" id="ARBA00022664"/>
    </source>
</evidence>
<evidence type="ECO:0000313" key="6">
    <source>
        <dbReference type="EMBL" id="ELU16159.1"/>
    </source>
</evidence>
<keyword evidence="8" id="KW-1185">Reference proteome</keyword>
<dbReference type="GO" id="GO:0048024">
    <property type="term" value="P:regulation of mRNA splicing, via spliceosome"/>
    <property type="evidence" value="ECO:0007669"/>
    <property type="project" value="TreeGrafter"/>
</dbReference>
<evidence type="ECO:0000313" key="8">
    <source>
        <dbReference type="Proteomes" id="UP000014760"/>
    </source>
</evidence>
<proteinExistence type="predicted"/>
<feature type="domain" description="PWI" evidence="5">
    <location>
        <begin position="3"/>
        <end position="102"/>
    </location>
</feature>
<evidence type="ECO:0000256" key="2">
    <source>
        <dbReference type="ARBA" id="ARBA00023187"/>
    </source>
</evidence>
<evidence type="ECO:0000313" key="7">
    <source>
        <dbReference type="EnsemblMetazoa" id="CapteP163872"/>
    </source>
</evidence>
<dbReference type="EnsemblMetazoa" id="CapteT163872">
    <property type="protein sequence ID" value="CapteP163872"/>
    <property type="gene ID" value="CapteG163872"/>
</dbReference>
<dbReference type="EMBL" id="AMQN01004364">
    <property type="status" value="NOT_ANNOTATED_CDS"/>
    <property type="molecule type" value="Genomic_DNA"/>
</dbReference>
<evidence type="ECO:0000259" key="5">
    <source>
        <dbReference type="PROSITE" id="PS51025"/>
    </source>
</evidence>
<dbReference type="InterPro" id="IPR002483">
    <property type="entry name" value="PWI_dom"/>
</dbReference>
<reference evidence="7" key="3">
    <citation type="submission" date="2015-06" db="UniProtKB">
        <authorList>
            <consortium name="EnsemblMetazoa"/>
        </authorList>
    </citation>
    <scope>IDENTIFICATION</scope>
</reference>
<dbReference type="InterPro" id="IPR052225">
    <property type="entry name" value="Ser/Arg_repetitive_matrix"/>
</dbReference>
<dbReference type="OrthoDB" id="163257at2759"/>
<accession>R7VC08</accession>
<dbReference type="HOGENOM" id="CLU_032410_2_1_1"/>
<dbReference type="AlphaFoldDB" id="R7VC08"/>
<dbReference type="InterPro" id="IPR036483">
    <property type="entry name" value="PWI_dom_sf"/>
</dbReference>
<protein>
    <recommendedName>
        <fullName evidence="3">Serine/arginine repetitive matrix protein 1</fullName>
    </recommendedName>
</protein>
<dbReference type="PROSITE" id="PS51025">
    <property type="entry name" value="PWI"/>
    <property type="match status" value="1"/>
</dbReference>
<dbReference type="GO" id="GO:0006397">
    <property type="term" value="P:mRNA processing"/>
    <property type="evidence" value="ECO:0007669"/>
    <property type="project" value="UniProtKB-KW"/>
</dbReference>
<dbReference type="GO" id="GO:0008380">
    <property type="term" value="P:RNA splicing"/>
    <property type="evidence" value="ECO:0007669"/>
    <property type="project" value="UniProtKB-KW"/>
</dbReference>
<reference evidence="8" key="1">
    <citation type="submission" date="2012-12" db="EMBL/GenBank/DDBJ databases">
        <authorList>
            <person name="Hellsten U."/>
            <person name="Grimwood J."/>
            <person name="Chapman J.A."/>
            <person name="Shapiro H."/>
            <person name="Aerts A."/>
            <person name="Otillar R.P."/>
            <person name="Terry A.Y."/>
            <person name="Boore J.L."/>
            <person name="Simakov O."/>
            <person name="Marletaz F."/>
            <person name="Cho S.-J."/>
            <person name="Edsinger-Gonzales E."/>
            <person name="Havlak P."/>
            <person name="Kuo D.-H."/>
            <person name="Larsson T."/>
            <person name="Lv J."/>
            <person name="Arendt D."/>
            <person name="Savage R."/>
            <person name="Osoegawa K."/>
            <person name="de Jong P."/>
            <person name="Lindberg D.R."/>
            <person name="Seaver E.C."/>
            <person name="Weisblat D.A."/>
            <person name="Putnam N.H."/>
            <person name="Grigoriev I.V."/>
            <person name="Rokhsar D.S."/>
        </authorList>
    </citation>
    <scope>NUCLEOTIDE SEQUENCE</scope>
    <source>
        <strain evidence="8">I ESC-2004</strain>
    </source>
</reference>
<name>R7VC08_CAPTE</name>
<keyword evidence="2" id="KW-0508">mRNA splicing</keyword>
<dbReference type="EMBL" id="KB293301">
    <property type="protein sequence ID" value="ELU16159.1"/>
    <property type="molecule type" value="Genomic_DNA"/>
</dbReference>
<reference evidence="6 8" key="2">
    <citation type="journal article" date="2013" name="Nature">
        <title>Insights into bilaterian evolution from three spiralian genomes.</title>
        <authorList>
            <person name="Simakov O."/>
            <person name="Marletaz F."/>
            <person name="Cho S.J."/>
            <person name="Edsinger-Gonzales E."/>
            <person name="Havlak P."/>
            <person name="Hellsten U."/>
            <person name="Kuo D.H."/>
            <person name="Larsson T."/>
            <person name="Lv J."/>
            <person name="Arendt D."/>
            <person name="Savage R."/>
            <person name="Osoegawa K."/>
            <person name="de Jong P."/>
            <person name="Grimwood J."/>
            <person name="Chapman J.A."/>
            <person name="Shapiro H."/>
            <person name="Aerts A."/>
            <person name="Otillar R.P."/>
            <person name="Terry A.Y."/>
            <person name="Boore J.L."/>
            <person name="Grigoriev I.V."/>
            <person name="Lindberg D.R."/>
            <person name="Seaver E.C."/>
            <person name="Weisblat D.A."/>
            <person name="Putnam N.H."/>
            <person name="Rokhsar D.S."/>
        </authorList>
    </citation>
    <scope>NUCLEOTIDE SEQUENCE</scope>
    <source>
        <strain evidence="6 8">I ESC-2004</strain>
    </source>
</reference>
<dbReference type="Pfam" id="PF01480">
    <property type="entry name" value="PWI"/>
    <property type="match status" value="1"/>
</dbReference>
<gene>
    <name evidence="6" type="ORF">CAPTEDRAFT_163872</name>
</gene>
<keyword evidence="1" id="KW-0507">mRNA processing</keyword>